<keyword evidence="3" id="KW-0413">Isomerase</keyword>
<dbReference type="Gene3D" id="1.10.10.1320">
    <property type="entry name" value="Anti-sigma factor, zinc-finger domain"/>
    <property type="match status" value="1"/>
</dbReference>
<accession>A0ABS2A5A5</accession>
<dbReference type="SUPFAM" id="SSF109854">
    <property type="entry name" value="DinB/YfiT-like putative metalloenzymes"/>
    <property type="match status" value="1"/>
</dbReference>
<dbReference type="InterPro" id="IPR041916">
    <property type="entry name" value="Anti_sigma_zinc_sf"/>
</dbReference>
<dbReference type="EMBL" id="JAENHP010000001">
    <property type="protein sequence ID" value="MBM2615018.1"/>
    <property type="molecule type" value="Genomic_DNA"/>
</dbReference>
<keyword evidence="2" id="KW-0804">Transcription</keyword>
<comment type="caution">
    <text evidence="3">The sequence shown here is derived from an EMBL/GenBank/DDBJ whole genome shotgun (WGS) entry which is preliminary data.</text>
</comment>
<evidence type="ECO:0000313" key="3">
    <source>
        <dbReference type="EMBL" id="MBM2615018.1"/>
    </source>
</evidence>
<dbReference type="GO" id="GO:0016853">
    <property type="term" value="F:isomerase activity"/>
    <property type="evidence" value="ECO:0007669"/>
    <property type="project" value="UniProtKB-KW"/>
</dbReference>
<name>A0ABS2A5A5_9ACTN</name>
<proteinExistence type="predicted"/>
<evidence type="ECO:0000313" key="4">
    <source>
        <dbReference type="Proteomes" id="UP000632138"/>
    </source>
</evidence>
<reference evidence="3 4" key="1">
    <citation type="submission" date="2021-01" db="EMBL/GenBank/DDBJ databases">
        <title>Actinoplanes sp. nov. LDG1-06 isolated from lichen.</title>
        <authorList>
            <person name="Saeng-In P."/>
            <person name="Phongsopitanun W."/>
            <person name="Kanchanasin P."/>
            <person name="Yuki M."/>
            <person name="Kudo T."/>
            <person name="Ohkuma M."/>
            <person name="Tanasupawat S."/>
        </authorList>
    </citation>
    <scope>NUCLEOTIDE SEQUENCE [LARGE SCALE GENOMIC DNA]</scope>
    <source>
        <strain evidence="3 4">LDG1-06</strain>
    </source>
</reference>
<keyword evidence="1" id="KW-0805">Transcription regulation</keyword>
<keyword evidence="4" id="KW-1185">Reference proteome</keyword>
<sequence>MTESPHVGDLAGPYAVGACSPTETVAVAAHVSTCAACAAEIDSLSRTADWIGVTAARPPSPGLRSRVLAAALAARPAAAHPAAAHPAVAHPTAAYRSQVAELDRLLADLPPVLWQQPSRPHPTVRTMIGHLTSNDGSVAAAAGVELAPVEDVRRRWRVQADAILVAVDRGGTGLLDRPVRLAGRREMRRPLREALIQRGFETWIHAEDVRAVMGLPPQRPDAAQAAGIVGFALPLLSAALPRAVSLVLTGDGGGTHLAGPGAPAAEVTLPAERFCRLLAGRLTADTAGAVVAGDPVAAHTFLTVAATMGCD</sequence>
<dbReference type="InterPro" id="IPR034660">
    <property type="entry name" value="DinB/YfiT-like"/>
</dbReference>
<organism evidence="3 4">
    <name type="scientific">Paractinoplanes ovalisporus</name>
    <dbReference type="NCBI Taxonomy" id="2810368"/>
    <lineage>
        <taxon>Bacteria</taxon>
        <taxon>Bacillati</taxon>
        <taxon>Actinomycetota</taxon>
        <taxon>Actinomycetes</taxon>
        <taxon>Micromonosporales</taxon>
        <taxon>Micromonosporaceae</taxon>
        <taxon>Paractinoplanes</taxon>
    </lineage>
</organism>
<protein>
    <submittedName>
        <fullName evidence="3">Maleylpyruvate isomerase family mycothiol-dependent enzyme</fullName>
    </submittedName>
</protein>
<gene>
    <name evidence="3" type="ORF">JIG36_05525</name>
</gene>
<dbReference type="InterPro" id="IPR017517">
    <property type="entry name" value="Maleyloyr_isom"/>
</dbReference>
<evidence type="ECO:0000256" key="2">
    <source>
        <dbReference type="ARBA" id="ARBA00023163"/>
    </source>
</evidence>
<dbReference type="Proteomes" id="UP000632138">
    <property type="component" value="Unassembled WGS sequence"/>
</dbReference>
<evidence type="ECO:0000256" key="1">
    <source>
        <dbReference type="ARBA" id="ARBA00023015"/>
    </source>
</evidence>
<dbReference type="RefSeq" id="WP_203374859.1">
    <property type="nucleotide sequence ID" value="NZ_JAENHP010000001.1"/>
</dbReference>
<dbReference type="NCBIfam" id="TIGR03083">
    <property type="entry name" value="maleylpyruvate isomerase family mycothiol-dependent enzyme"/>
    <property type="match status" value="1"/>
</dbReference>